<protein>
    <recommendedName>
        <fullName evidence="4">Alpha/beta hydrolase</fullName>
    </recommendedName>
</protein>
<evidence type="ECO:0008006" key="4">
    <source>
        <dbReference type="Google" id="ProtNLM"/>
    </source>
</evidence>
<evidence type="ECO:0000313" key="2">
    <source>
        <dbReference type="EMBL" id="MBT8551643.1"/>
    </source>
</evidence>
<comment type="caution">
    <text evidence="2">The sequence shown here is derived from an EMBL/GenBank/DDBJ whole genome shotgun (WGS) entry which is preliminary data.</text>
</comment>
<feature type="signal peptide" evidence="1">
    <location>
        <begin position="1"/>
        <end position="20"/>
    </location>
</feature>
<dbReference type="Proteomes" id="UP000783102">
    <property type="component" value="Unassembled WGS sequence"/>
</dbReference>
<evidence type="ECO:0000256" key="1">
    <source>
        <dbReference type="SAM" id="SignalP"/>
    </source>
</evidence>
<gene>
    <name evidence="2" type="ORF">G6731_06685</name>
</gene>
<name>A0A9Q2WJK7_9BURK</name>
<dbReference type="AlphaFoldDB" id="A0A9Q2WJK7"/>
<reference evidence="2" key="1">
    <citation type="journal article" date="2021" name="Genome Biol. Evol.">
        <title>Continental-Scale Gene Flow Prevents Allopatric Divergence of Pelagic Freshwater Bacteria.</title>
        <authorList>
            <person name="Hoetzinger M."/>
            <person name="Pitt A."/>
            <person name="Huemer A."/>
            <person name="Hahn M.W."/>
        </authorList>
    </citation>
    <scope>NUCLEOTIDE SEQUENCE</scope>
    <source>
        <strain evidence="2">SM1-W8</strain>
    </source>
</reference>
<sequence length="250" mass="27206">MKKLIISVLAVLSPFLCAYAQTDSGAKDYLIETAKYKNGEVAPYAITTTGIKNPKYIVILMPGGNGTLAPKAASDGQGVIFFTNDNFAIRIRNLIADQEFVTAETDSTVAISSLERIESIVADLQSRYPKAQIYFLSTSKGSLSIQELSKAMDGKVAGFINTSSNTTVNRELDTRGLKSRYLLAHHKYDGCKSTSYDGALYNHETYGTELITMEGGTSAGNVCGPMAYHGFLGVEAEVVEKIKSWIKREK</sequence>
<organism evidence="2 3">
    <name type="scientific">Polynucleobacter paneuropaeus</name>
    <dbReference type="NCBI Taxonomy" id="2527775"/>
    <lineage>
        <taxon>Bacteria</taxon>
        <taxon>Pseudomonadati</taxon>
        <taxon>Pseudomonadota</taxon>
        <taxon>Betaproteobacteria</taxon>
        <taxon>Burkholderiales</taxon>
        <taxon>Burkholderiaceae</taxon>
        <taxon>Polynucleobacter</taxon>
    </lineage>
</organism>
<proteinExistence type="predicted"/>
<keyword evidence="1" id="KW-0732">Signal</keyword>
<accession>A0A9Q2WJK7</accession>
<feature type="chain" id="PRO_5040368516" description="Alpha/beta hydrolase" evidence="1">
    <location>
        <begin position="21"/>
        <end position="250"/>
    </location>
</feature>
<dbReference type="EMBL" id="JAANEY010000001">
    <property type="protein sequence ID" value="MBT8551643.1"/>
    <property type="molecule type" value="Genomic_DNA"/>
</dbReference>
<evidence type="ECO:0000313" key="3">
    <source>
        <dbReference type="Proteomes" id="UP000783102"/>
    </source>
</evidence>